<evidence type="ECO:0000313" key="1">
    <source>
        <dbReference type="EMBL" id="PTM44471.1"/>
    </source>
</evidence>
<evidence type="ECO:0000313" key="2">
    <source>
        <dbReference type="Proteomes" id="UP000240996"/>
    </source>
</evidence>
<proteinExistence type="predicted"/>
<protein>
    <submittedName>
        <fullName evidence="1">Uncharacterized protein</fullName>
    </submittedName>
</protein>
<dbReference type="EMBL" id="PZZN01000003">
    <property type="protein sequence ID" value="PTM44471.1"/>
    <property type="molecule type" value="Genomic_DNA"/>
</dbReference>
<gene>
    <name evidence="1" type="ORF">C8J24_2675</name>
</gene>
<dbReference type="Proteomes" id="UP000240996">
    <property type="component" value="Unassembled WGS sequence"/>
</dbReference>
<name>A0A2T4YM44_9SPHN</name>
<dbReference type="RefSeq" id="WP_031439915.1">
    <property type="nucleotide sequence ID" value="NZ_CP098762.1"/>
</dbReference>
<dbReference type="AlphaFoldDB" id="A0A2T4YM44"/>
<sequence length="89" mass="9943">MTTPLRLEADPEDKNLVILQSLICLLREKNILSRADIEELCATVQRRAAEPASDPMPCQNGAVREAAIEVAHIGDYIGRRYGGKHRRAF</sequence>
<dbReference type="GeneID" id="93690128"/>
<accession>A0A2T4YM44</accession>
<comment type="caution">
    <text evidence="1">The sequence shown here is derived from an EMBL/GenBank/DDBJ whole genome shotgun (WGS) entry which is preliminary data.</text>
</comment>
<keyword evidence="2" id="KW-1185">Reference proteome</keyword>
<reference evidence="1 2" key="1">
    <citation type="submission" date="2018-04" db="EMBL/GenBank/DDBJ databases">
        <title>Genomic Encyclopedia of Type Strains, Phase III (KMG-III): the genomes of soil and plant-associated and newly described type strains.</title>
        <authorList>
            <person name="Whitman W."/>
        </authorList>
    </citation>
    <scope>NUCLEOTIDE SEQUENCE [LARGE SCALE GENOMIC DNA]</scope>
    <source>
        <strain evidence="1 2">NW12</strain>
    </source>
</reference>
<organism evidence="1 2">
    <name type="scientific">Sphingomonas aerolata</name>
    <dbReference type="NCBI Taxonomy" id="185951"/>
    <lineage>
        <taxon>Bacteria</taxon>
        <taxon>Pseudomonadati</taxon>
        <taxon>Pseudomonadota</taxon>
        <taxon>Alphaproteobacteria</taxon>
        <taxon>Sphingomonadales</taxon>
        <taxon>Sphingomonadaceae</taxon>
        <taxon>Sphingomonas</taxon>
    </lineage>
</organism>